<keyword evidence="13" id="KW-0496">Mitochondrion</keyword>
<dbReference type="EC" id="1.1.2.3" evidence="17"/>
<keyword evidence="6" id="KW-0349">Heme</keyword>
<comment type="subcellular location">
    <subcellularLocation>
        <location evidence="3">Mitochondrion intermembrane space</location>
    </subcellularLocation>
</comment>
<dbReference type="Gene3D" id="3.20.20.70">
    <property type="entry name" value="Aldolase class I"/>
    <property type="match status" value="1"/>
</dbReference>
<accession>A0A6A6FHA4</accession>
<evidence type="ECO:0000256" key="12">
    <source>
        <dbReference type="ARBA" id="ARBA00023004"/>
    </source>
</evidence>
<dbReference type="FunFam" id="3.20.20.70:FF:000062">
    <property type="entry name" value="Cytochrome b2, mitochondrial, putative"/>
    <property type="match status" value="1"/>
</dbReference>
<dbReference type="GO" id="GO:0004460">
    <property type="term" value="F:L-lactate dehydrogenase (cytochrome) activity"/>
    <property type="evidence" value="ECO:0007669"/>
    <property type="project" value="UniProtKB-EC"/>
</dbReference>
<evidence type="ECO:0000256" key="17">
    <source>
        <dbReference type="ARBA" id="ARBA00066458"/>
    </source>
</evidence>
<evidence type="ECO:0000256" key="8">
    <source>
        <dbReference type="ARBA" id="ARBA00022643"/>
    </source>
</evidence>
<evidence type="ECO:0000256" key="2">
    <source>
        <dbReference type="ARBA" id="ARBA00001970"/>
    </source>
</evidence>
<evidence type="ECO:0000256" key="18">
    <source>
        <dbReference type="ARBA" id="ARBA00068515"/>
    </source>
</evidence>
<dbReference type="EMBL" id="ML992672">
    <property type="protein sequence ID" value="KAF2212802.1"/>
    <property type="molecule type" value="Genomic_DNA"/>
</dbReference>
<protein>
    <recommendedName>
        <fullName evidence="18">L-lactate dehydrogenase (cytochrome)</fullName>
        <ecNumber evidence="17">1.1.2.3</ecNumber>
    </recommendedName>
    <alternativeName>
        <fullName evidence="20">Cytochrome b2</fullName>
    </alternativeName>
    <alternativeName>
        <fullName evidence="19">Flavocytochrome b2</fullName>
    </alternativeName>
    <alternativeName>
        <fullName evidence="21">L-lactate ferricytochrome c oxidoreductase</fullName>
    </alternativeName>
</protein>
<comment type="catalytic activity">
    <reaction evidence="14">
        <text>(S)-lactate + 2 Fe(III)-[cytochrome c] = 2 Fe(II)-[cytochrome c] + pyruvate + 2 H(+)</text>
        <dbReference type="Rhea" id="RHEA:19909"/>
        <dbReference type="Rhea" id="RHEA-COMP:10350"/>
        <dbReference type="Rhea" id="RHEA-COMP:14399"/>
        <dbReference type="ChEBI" id="CHEBI:15361"/>
        <dbReference type="ChEBI" id="CHEBI:15378"/>
        <dbReference type="ChEBI" id="CHEBI:16651"/>
        <dbReference type="ChEBI" id="CHEBI:29033"/>
        <dbReference type="ChEBI" id="CHEBI:29034"/>
        <dbReference type="EC" id="1.1.2.3"/>
    </reaction>
    <physiologicalReaction direction="left-to-right" evidence="14">
        <dbReference type="Rhea" id="RHEA:19910"/>
    </physiologicalReaction>
</comment>
<evidence type="ECO:0000256" key="20">
    <source>
        <dbReference type="ARBA" id="ARBA00078774"/>
    </source>
</evidence>
<evidence type="ECO:0000256" key="10">
    <source>
        <dbReference type="ARBA" id="ARBA00022946"/>
    </source>
</evidence>
<keyword evidence="5" id="KW-0813">Transport</keyword>
<dbReference type="GO" id="GO:0005758">
    <property type="term" value="C:mitochondrial intermembrane space"/>
    <property type="evidence" value="ECO:0007669"/>
    <property type="project" value="UniProtKB-SubCell"/>
</dbReference>
<gene>
    <name evidence="25" type="ORF">CERZMDRAFT_111830</name>
</gene>
<comment type="similarity">
    <text evidence="15">In the C-terminal section; belongs to the FMN-dependent alpha-hydroxy acid dehydrogenase family.</text>
</comment>
<feature type="domain" description="Cytochrome b5 heme-binding" evidence="23">
    <location>
        <begin position="2"/>
        <end position="79"/>
    </location>
</feature>
<dbReference type="InterPro" id="IPR037396">
    <property type="entry name" value="FMN_HAD"/>
</dbReference>
<evidence type="ECO:0000259" key="23">
    <source>
        <dbReference type="PROSITE" id="PS50255"/>
    </source>
</evidence>
<sequence length="490" mass="53564">MRKHVSVAEVVKHNKAEDLWIVVNDHVYDMTEFTPTHPGGAEVIIRYAGSDASAAYNEVHSPSLIQVKLDATKHIGPLDTSDTTSQLVIKDAAEISEVQQDKSPKLEDIINLDDFERSAKTTLSKKGWAFINGGTNDNITRDANNGLLRRIWLRPSILRDVKNVNTRSNLFGCNLSIPIFISPTGGAKMGGAEGELTLAKSAAAQGVVHCFATPSSYPHNEILDVTPKQAFFQLYVNKDRKASETAIRQADATGKIKAIFVTVDVPVVPKRDDDERVKAESTQVTLGNGAGKKRDKKGAGLARQSSNFIDSGFHWKDIRWLRSITDKPIVIKGIQRASDARLANQYGADGIIVSNHGGRAADTAPPAILTLLELHKNCPEVFEKMEVLIDGGFRRGGDVVKAICLGASAVGIGRSFLYALQFGQEGVEHAIEILRDEIETTMRLCGMTNLMQDASPDFINTNDIDHLVPSWKHPYAIKHTKVVSSAKARL</sequence>
<evidence type="ECO:0000313" key="25">
    <source>
        <dbReference type="EMBL" id="KAF2212802.1"/>
    </source>
</evidence>
<dbReference type="PROSITE" id="PS50255">
    <property type="entry name" value="CYTOCHROME_B5_2"/>
    <property type="match status" value="1"/>
</dbReference>
<feature type="region of interest" description="Disordered" evidence="22">
    <location>
        <begin position="281"/>
        <end position="301"/>
    </location>
</feature>
<evidence type="ECO:0000256" key="22">
    <source>
        <dbReference type="SAM" id="MobiDB-lite"/>
    </source>
</evidence>
<dbReference type="Gene3D" id="3.10.120.10">
    <property type="entry name" value="Cytochrome b5-like heme/steroid binding domain"/>
    <property type="match status" value="1"/>
</dbReference>
<evidence type="ECO:0000256" key="21">
    <source>
        <dbReference type="ARBA" id="ARBA00078938"/>
    </source>
</evidence>
<comment type="similarity">
    <text evidence="16">In the N-terminal section; belongs to the cytochrome b5 family.</text>
</comment>
<evidence type="ECO:0000256" key="7">
    <source>
        <dbReference type="ARBA" id="ARBA00022630"/>
    </source>
</evidence>
<evidence type="ECO:0000256" key="5">
    <source>
        <dbReference type="ARBA" id="ARBA00022448"/>
    </source>
</evidence>
<dbReference type="GO" id="GO:0046872">
    <property type="term" value="F:metal ion binding"/>
    <property type="evidence" value="ECO:0007669"/>
    <property type="project" value="UniProtKB-KW"/>
</dbReference>
<comment type="subunit">
    <text evidence="4">Homotetramer.</text>
</comment>
<keyword evidence="10" id="KW-0809">Transit peptide</keyword>
<evidence type="ECO:0000256" key="9">
    <source>
        <dbReference type="ARBA" id="ARBA00022723"/>
    </source>
</evidence>
<dbReference type="PANTHER" id="PTHR10578">
    <property type="entry name" value="S -2-HYDROXY-ACID OXIDASE-RELATED"/>
    <property type="match status" value="1"/>
</dbReference>
<evidence type="ECO:0000259" key="24">
    <source>
        <dbReference type="PROSITE" id="PS51349"/>
    </source>
</evidence>
<evidence type="ECO:0000256" key="15">
    <source>
        <dbReference type="ARBA" id="ARBA00061137"/>
    </source>
</evidence>
<keyword evidence="11" id="KW-0560">Oxidoreductase</keyword>
<comment type="cofactor">
    <cofactor evidence="2">
        <name>heme b</name>
        <dbReference type="ChEBI" id="CHEBI:60344"/>
    </cofactor>
</comment>
<name>A0A6A6FHA4_9PEZI</name>
<evidence type="ECO:0000256" key="14">
    <source>
        <dbReference type="ARBA" id="ARBA00052399"/>
    </source>
</evidence>
<feature type="domain" description="FMN hydroxy acid dehydrogenase" evidence="24">
    <location>
        <begin position="104"/>
        <end position="463"/>
    </location>
</feature>
<dbReference type="SUPFAM" id="SSF51395">
    <property type="entry name" value="FMN-linked oxidoreductases"/>
    <property type="match status" value="1"/>
</dbReference>
<dbReference type="InterPro" id="IPR036400">
    <property type="entry name" value="Cyt_B5-like_heme/steroid_sf"/>
</dbReference>
<keyword evidence="26" id="KW-1185">Reference proteome</keyword>
<dbReference type="Pfam" id="PF00173">
    <property type="entry name" value="Cyt-b5"/>
    <property type="match status" value="1"/>
</dbReference>
<evidence type="ECO:0000256" key="19">
    <source>
        <dbReference type="ARBA" id="ARBA00075949"/>
    </source>
</evidence>
<dbReference type="FunFam" id="3.10.120.10:FF:000009">
    <property type="entry name" value="Cytochrome b2, mitochondrial, putative"/>
    <property type="match status" value="1"/>
</dbReference>
<evidence type="ECO:0000256" key="6">
    <source>
        <dbReference type="ARBA" id="ARBA00022617"/>
    </source>
</evidence>
<evidence type="ECO:0000313" key="26">
    <source>
        <dbReference type="Proteomes" id="UP000799539"/>
    </source>
</evidence>
<dbReference type="InterPro" id="IPR013785">
    <property type="entry name" value="Aldolase_TIM"/>
</dbReference>
<dbReference type="InterPro" id="IPR000262">
    <property type="entry name" value="FMN-dep_DH"/>
</dbReference>
<organism evidence="25 26">
    <name type="scientific">Cercospora zeae-maydis SCOH1-5</name>
    <dbReference type="NCBI Taxonomy" id="717836"/>
    <lineage>
        <taxon>Eukaryota</taxon>
        <taxon>Fungi</taxon>
        <taxon>Dikarya</taxon>
        <taxon>Ascomycota</taxon>
        <taxon>Pezizomycotina</taxon>
        <taxon>Dothideomycetes</taxon>
        <taxon>Dothideomycetidae</taxon>
        <taxon>Mycosphaerellales</taxon>
        <taxon>Mycosphaerellaceae</taxon>
        <taxon>Cercospora</taxon>
    </lineage>
</organism>
<keyword evidence="7" id="KW-0285">Flavoprotein</keyword>
<proteinExistence type="inferred from homology"/>
<dbReference type="Proteomes" id="UP000799539">
    <property type="component" value="Unassembled WGS sequence"/>
</dbReference>
<reference evidence="25" key="1">
    <citation type="journal article" date="2020" name="Stud. Mycol.">
        <title>101 Dothideomycetes genomes: a test case for predicting lifestyles and emergence of pathogens.</title>
        <authorList>
            <person name="Haridas S."/>
            <person name="Albert R."/>
            <person name="Binder M."/>
            <person name="Bloem J."/>
            <person name="Labutti K."/>
            <person name="Salamov A."/>
            <person name="Andreopoulos B."/>
            <person name="Baker S."/>
            <person name="Barry K."/>
            <person name="Bills G."/>
            <person name="Bluhm B."/>
            <person name="Cannon C."/>
            <person name="Castanera R."/>
            <person name="Culley D."/>
            <person name="Daum C."/>
            <person name="Ezra D."/>
            <person name="Gonzalez J."/>
            <person name="Henrissat B."/>
            <person name="Kuo A."/>
            <person name="Liang C."/>
            <person name="Lipzen A."/>
            <person name="Lutzoni F."/>
            <person name="Magnuson J."/>
            <person name="Mondo S."/>
            <person name="Nolan M."/>
            <person name="Ohm R."/>
            <person name="Pangilinan J."/>
            <person name="Park H.-J."/>
            <person name="Ramirez L."/>
            <person name="Alfaro M."/>
            <person name="Sun H."/>
            <person name="Tritt A."/>
            <person name="Yoshinaga Y."/>
            <person name="Zwiers L.-H."/>
            <person name="Turgeon B."/>
            <person name="Goodwin S."/>
            <person name="Spatafora J."/>
            <person name="Crous P."/>
            <person name="Grigoriev I."/>
        </authorList>
    </citation>
    <scope>NUCLEOTIDE SEQUENCE</scope>
    <source>
        <strain evidence="25">SCOH1-5</strain>
    </source>
</reference>
<evidence type="ECO:0000256" key="3">
    <source>
        <dbReference type="ARBA" id="ARBA00004569"/>
    </source>
</evidence>
<dbReference type="AlphaFoldDB" id="A0A6A6FHA4"/>
<evidence type="ECO:0000256" key="1">
    <source>
        <dbReference type="ARBA" id="ARBA00001917"/>
    </source>
</evidence>
<evidence type="ECO:0000256" key="4">
    <source>
        <dbReference type="ARBA" id="ARBA00011881"/>
    </source>
</evidence>
<dbReference type="SUPFAM" id="SSF55856">
    <property type="entry name" value="Cytochrome b5-like heme/steroid binding domain"/>
    <property type="match status" value="1"/>
</dbReference>
<dbReference type="PANTHER" id="PTHR10578:SF104">
    <property type="entry name" value="CYTOCHROME B2, MITOCHONDRIAL-RELATED"/>
    <property type="match status" value="1"/>
</dbReference>
<dbReference type="OrthoDB" id="1925334at2759"/>
<comment type="cofactor">
    <cofactor evidence="1">
        <name>FMN</name>
        <dbReference type="ChEBI" id="CHEBI:58210"/>
    </cofactor>
</comment>
<evidence type="ECO:0000256" key="16">
    <source>
        <dbReference type="ARBA" id="ARBA00061589"/>
    </source>
</evidence>
<evidence type="ECO:0000256" key="13">
    <source>
        <dbReference type="ARBA" id="ARBA00023128"/>
    </source>
</evidence>
<keyword evidence="9" id="KW-0479">Metal-binding</keyword>
<dbReference type="PROSITE" id="PS51349">
    <property type="entry name" value="FMN_HYDROXY_ACID_DH_2"/>
    <property type="match status" value="1"/>
</dbReference>
<dbReference type="Pfam" id="PF01070">
    <property type="entry name" value="FMN_dh"/>
    <property type="match status" value="1"/>
</dbReference>
<dbReference type="InterPro" id="IPR001199">
    <property type="entry name" value="Cyt_B5-like_heme/steroid-bd"/>
</dbReference>
<keyword evidence="12" id="KW-0408">Iron</keyword>
<evidence type="ECO:0000256" key="11">
    <source>
        <dbReference type="ARBA" id="ARBA00023002"/>
    </source>
</evidence>
<keyword evidence="8" id="KW-0288">FMN</keyword>
<dbReference type="SMART" id="SM01117">
    <property type="entry name" value="Cyt-b5"/>
    <property type="match status" value="1"/>
</dbReference>